<dbReference type="Pfam" id="PF04199">
    <property type="entry name" value="Cyclase"/>
    <property type="match status" value="1"/>
</dbReference>
<dbReference type="GO" id="GO:0019441">
    <property type="term" value="P:L-tryptophan catabolic process to kynurenine"/>
    <property type="evidence" value="ECO:0007669"/>
    <property type="project" value="InterPro"/>
</dbReference>
<name>W0HSM7_9GAMM</name>
<dbReference type="PATRIC" id="fig|1239307.3.peg.32"/>
<keyword evidence="2" id="KW-1185">Reference proteome</keyword>
<proteinExistence type="predicted"/>
<sequence>MNSELFALLRDYRVIELNHQYEPLMPVWPTHPRFFRNDVETYAAGDGNYNNLLQLSDHCGTHVDSPAHFAPEGKTIEQVDVTRLMGRGLCIDVSAYPPDTEITTDMIAAWEQAHGEIRARDIVLFRTGYDREWRCRPDHKTVLSDWSGLSAAGAAYLLAKGVGVIGTDAMSLDAWSNHDYPAHRLILGSDNLIMENLANLYQVPAIFTFIALPLRIKGGSASPVRAIALVPND</sequence>
<dbReference type="Gene3D" id="3.50.30.50">
    <property type="entry name" value="Putative cyclase"/>
    <property type="match status" value="1"/>
</dbReference>
<dbReference type="RefSeq" id="WP_025420303.1">
    <property type="nucleotide sequence ID" value="NZ_CAUIKD010000188.1"/>
</dbReference>
<dbReference type="InterPro" id="IPR037175">
    <property type="entry name" value="KFase_sf"/>
</dbReference>
<dbReference type="InterPro" id="IPR007325">
    <property type="entry name" value="KFase/CYL"/>
</dbReference>
<accession>W0HSM7</accession>
<dbReference type="KEGG" id="sod:Sant_0031"/>
<reference evidence="1 2" key="1">
    <citation type="journal article" date="2014" name="Genome Biol. Evol.">
        <title>Genome degeneration and adaptation in a nascent stage of symbiosis.</title>
        <authorList>
            <person name="Oakeson K.F."/>
            <person name="Gil R."/>
            <person name="Clayton A.L."/>
            <person name="Dunn D.M."/>
            <person name="von Niederhausern A.C."/>
            <person name="Hamil C."/>
            <person name="Aoyagi A."/>
            <person name="Duval B."/>
            <person name="Baca A."/>
            <person name="Silva F.J."/>
            <person name="Vallier A."/>
            <person name="Jackson D.G."/>
            <person name="Latorre A."/>
            <person name="Weiss R.B."/>
            <person name="Heddi A."/>
            <person name="Moya A."/>
            <person name="Dale C."/>
        </authorList>
    </citation>
    <scope>NUCLEOTIDE SEQUENCE [LARGE SCALE GENOMIC DNA]</scope>
    <source>
        <strain evidence="1 2">HS1</strain>
    </source>
</reference>
<gene>
    <name evidence="1" type="ORF">Sant_0031</name>
</gene>
<evidence type="ECO:0000313" key="2">
    <source>
        <dbReference type="Proteomes" id="UP000019028"/>
    </source>
</evidence>
<organism evidence="1 2">
    <name type="scientific">Sodalis praecaptivus</name>
    <dbReference type="NCBI Taxonomy" id="1239307"/>
    <lineage>
        <taxon>Bacteria</taxon>
        <taxon>Pseudomonadati</taxon>
        <taxon>Pseudomonadota</taxon>
        <taxon>Gammaproteobacteria</taxon>
        <taxon>Enterobacterales</taxon>
        <taxon>Bruguierivoracaceae</taxon>
        <taxon>Sodalis</taxon>
    </lineage>
</organism>
<protein>
    <submittedName>
        <fullName evidence="1">Cyclase family protein</fullName>
    </submittedName>
</protein>
<dbReference type="PANTHER" id="PTHR31118">
    <property type="entry name" value="CYCLASE-LIKE PROTEIN 2"/>
    <property type="match status" value="1"/>
</dbReference>
<dbReference type="Proteomes" id="UP000019028">
    <property type="component" value="Chromosome"/>
</dbReference>
<evidence type="ECO:0000313" key="1">
    <source>
        <dbReference type="EMBL" id="AHF75148.1"/>
    </source>
</evidence>
<dbReference type="GO" id="GO:0004061">
    <property type="term" value="F:arylformamidase activity"/>
    <property type="evidence" value="ECO:0007669"/>
    <property type="project" value="InterPro"/>
</dbReference>
<dbReference type="OrthoDB" id="7067800at2"/>
<dbReference type="SUPFAM" id="SSF102198">
    <property type="entry name" value="Putative cyclase"/>
    <property type="match status" value="1"/>
</dbReference>
<dbReference type="EMBL" id="CP006569">
    <property type="protein sequence ID" value="AHF75148.1"/>
    <property type="molecule type" value="Genomic_DNA"/>
</dbReference>
<dbReference type="PANTHER" id="PTHR31118:SF12">
    <property type="entry name" value="CYCLASE-LIKE PROTEIN 2"/>
    <property type="match status" value="1"/>
</dbReference>
<dbReference type="AlphaFoldDB" id="W0HSM7"/>
<dbReference type="HOGENOM" id="CLU_030671_2_0_6"/>